<organism evidence="2 3">
    <name type="scientific">Microbispora rosea</name>
    <dbReference type="NCBI Taxonomy" id="58117"/>
    <lineage>
        <taxon>Bacteria</taxon>
        <taxon>Bacillati</taxon>
        <taxon>Actinomycetota</taxon>
        <taxon>Actinomycetes</taxon>
        <taxon>Streptosporangiales</taxon>
        <taxon>Streptosporangiaceae</taxon>
        <taxon>Microbispora</taxon>
    </lineage>
</organism>
<evidence type="ECO:0000313" key="2">
    <source>
        <dbReference type="EMBL" id="SIR16322.1"/>
    </source>
</evidence>
<feature type="domain" description="DUF1918" evidence="1">
    <location>
        <begin position="1"/>
        <end position="57"/>
    </location>
</feature>
<keyword evidence="3" id="KW-1185">Reference proteome</keyword>
<dbReference type="Gene3D" id="2.30.30.440">
    <property type="entry name" value="Domain of unknown function DUF1918"/>
    <property type="match status" value="1"/>
</dbReference>
<reference evidence="3" key="1">
    <citation type="submission" date="2017-01" db="EMBL/GenBank/DDBJ databases">
        <authorList>
            <person name="Varghese N."/>
            <person name="Submissions S."/>
        </authorList>
    </citation>
    <scope>NUCLEOTIDE SEQUENCE [LARGE SCALE GENOMIC DNA]</scope>
    <source>
        <strain evidence="3">ATCC 12950</strain>
    </source>
</reference>
<dbReference type="SUPFAM" id="SSF50118">
    <property type="entry name" value="Cell growth inhibitor/plasmid maintenance toxic component"/>
    <property type="match status" value="1"/>
</dbReference>
<proteinExistence type="predicted"/>
<sequence>MHATVGDRLVVHGAVVGDHEKHGVIVEVRGPEGGPPFLVKYEDGHEALVFPGPDAVVLPAQRES</sequence>
<gene>
    <name evidence="2" type="ORF">SAMN05421833_106221</name>
</gene>
<dbReference type="EMBL" id="FTNI01000006">
    <property type="protein sequence ID" value="SIR16322.1"/>
    <property type="molecule type" value="Genomic_DNA"/>
</dbReference>
<evidence type="ECO:0000313" key="3">
    <source>
        <dbReference type="Proteomes" id="UP000186096"/>
    </source>
</evidence>
<dbReference type="Pfam" id="PF08940">
    <property type="entry name" value="DUF1918"/>
    <property type="match status" value="1"/>
</dbReference>
<protein>
    <recommendedName>
        <fullName evidence="1">DUF1918 domain-containing protein</fullName>
    </recommendedName>
</protein>
<dbReference type="InterPro" id="IPR015035">
    <property type="entry name" value="DUF1918"/>
</dbReference>
<evidence type="ECO:0000259" key="1">
    <source>
        <dbReference type="Pfam" id="PF08940"/>
    </source>
</evidence>
<accession>A0A1N6YP35</accession>
<dbReference type="OrthoDB" id="4828144at2"/>
<dbReference type="GeneID" id="97495338"/>
<dbReference type="AlphaFoldDB" id="A0A1N6YP35"/>
<dbReference type="Proteomes" id="UP000186096">
    <property type="component" value="Unassembled WGS sequence"/>
</dbReference>
<dbReference type="STRING" id="58117.SAMN05421833_106221"/>
<dbReference type="RefSeq" id="WP_030505662.1">
    <property type="nucleotide sequence ID" value="NZ_CP192071.1"/>
</dbReference>
<name>A0A1N6YP35_9ACTN</name>